<evidence type="ECO:0000256" key="2">
    <source>
        <dbReference type="ARBA" id="ARBA00022729"/>
    </source>
</evidence>
<dbReference type="RefSeq" id="WP_161931726.1">
    <property type="nucleotide sequence ID" value="NZ_CP047901.1"/>
</dbReference>
<comment type="similarity">
    <text evidence="1 9">Belongs to the peptidase S11 family.</text>
</comment>
<dbReference type="EC" id="3.4.16.4" evidence="11"/>
<feature type="binding site" evidence="8">
    <location>
        <position position="281"/>
    </location>
    <ligand>
        <name>substrate</name>
    </ligand>
</feature>
<keyword evidence="11" id="KW-0121">Carboxypeptidase</keyword>
<evidence type="ECO:0000256" key="5">
    <source>
        <dbReference type="ARBA" id="ARBA00022984"/>
    </source>
</evidence>
<feature type="active site" description="Proton acceptor" evidence="7">
    <location>
        <position position="122"/>
    </location>
</feature>
<dbReference type="GO" id="GO:0009252">
    <property type="term" value="P:peptidoglycan biosynthetic process"/>
    <property type="evidence" value="ECO:0007669"/>
    <property type="project" value="UniProtKB-KW"/>
</dbReference>
<dbReference type="Pfam" id="PF00768">
    <property type="entry name" value="Peptidase_S11"/>
    <property type="match status" value="1"/>
</dbReference>
<dbReference type="InterPro" id="IPR018044">
    <property type="entry name" value="Peptidase_S11"/>
</dbReference>
<sequence length="333" mass="37343">MLPSFQTDSIDYYQKKAYLTLLQLKRAFTRLPEGKRLLFFLIILTLFLYPGQNYWQTLSLNPTQPKVKAANITLNQPLPPQPDQTPPPRLTAQAVFVFEPDSGTILHQINPDTRLHPASTTKIMTALTALDVYSPNDILTVKTGDQAIGQSVHLETGQQFTAKDLLYAILVASGNDAALTLAENYPDGGYSRFVELMNQKAKDLHLKNTSFTNVSGIEGGNHKTTVHDLAILTKEAINNPLFMEIVNTPQITITDTTNQTQYKLETTNQLLGKIEGLRGIKTGWTENAGECLITYVERNNKKIITVVLNSSDRFGETKQLIDWVYSHHTWPKQ</sequence>
<dbReference type="InterPro" id="IPR012338">
    <property type="entry name" value="Beta-lactam/transpept-like"/>
</dbReference>
<organism evidence="11 12">
    <name type="scientific">Candidatus Chazhemtobacterium aquaticus</name>
    <dbReference type="NCBI Taxonomy" id="2715735"/>
    <lineage>
        <taxon>Bacteria</taxon>
        <taxon>Candidatus Chazhemtobacteraceae</taxon>
        <taxon>Candidatus Chazhemtobacterium</taxon>
    </lineage>
</organism>
<accession>A0A857NAD0</accession>
<gene>
    <name evidence="11" type="ORF">MICH65_0359</name>
</gene>
<keyword evidence="5" id="KW-0573">Peptidoglycan synthesis</keyword>
<feature type="domain" description="Peptidase S11 D-alanyl-D-alanine carboxypeptidase A N-terminal" evidence="10">
    <location>
        <begin position="86"/>
        <end position="310"/>
    </location>
</feature>
<evidence type="ECO:0000256" key="4">
    <source>
        <dbReference type="ARBA" id="ARBA00022960"/>
    </source>
</evidence>
<feature type="active site" description="Acyl-ester intermediate" evidence="7">
    <location>
        <position position="119"/>
    </location>
</feature>
<dbReference type="GO" id="GO:0071555">
    <property type="term" value="P:cell wall organization"/>
    <property type="evidence" value="ECO:0007669"/>
    <property type="project" value="UniProtKB-KW"/>
</dbReference>
<dbReference type="PRINTS" id="PR00725">
    <property type="entry name" value="DADACBPTASE1"/>
</dbReference>
<keyword evidence="11" id="KW-0645">Protease</keyword>
<dbReference type="SUPFAM" id="SSF56601">
    <property type="entry name" value="beta-lactamase/transpeptidase-like"/>
    <property type="match status" value="1"/>
</dbReference>
<dbReference type="KEGG" id="caqa:MICH65_0359"/>
<keyword evidence="4" id="KW-0133">Cell shape</keyword>
<dbReference type="GO" id="GO:0006508">
    <property type="term" value="P:proteolysis"/>
    <property type="evidence" value="ECO:0007669"/>
    <property type="project" value="InterPro"/>
</dbReference>
<keyword evidence="2" id="KW-0732">Signal</keyword>
<protein>
    <submittedName>
        <fullName evidence="11">D-alanyl-D-alanine carboxypeptidase</fullName>
        <ecNumber evidence="11">3.4.16.4</ecNumber>
    </submittedName>
</protein>
<proteinExistence type="inferred from homology"/>
<evidence type="ECO:0000256" key="7">
    <source>
        <dbReference type="PIRSR" id="PIRSR618044-1"/>
    </source>
</evidence>
<dbReference type="GO" id="GO:0008360">
    <property type="term" value="P:regulation of cell shape"/>
    <property type="evidence" value="ECO:0007669"/>
    <property type="project" value="UniProtKB-KW"/>
</dbReference>
<keyword evidence="3 11" id="KW-0378">Hydrolase</keyword>
<evidence type="ECO:0000256" key="3">
    <source>
        <dbReference type="ARBA" id="ARBA00022801"/>
    </source>
</evidence>
<keyword evidence="12" id="KW-1185">Reference proteome</keyword>
<keyword evidence="6" id="KW-0961">Cell wall biogenesis/degradation</keyword>
<dbReference type="Proteomes" id="UP000463983">
    <property type="component" value="Chromosome"/>
</dbReference>
<evidence type="ECO:0000256" key="8">
    <source>
        <dbReference type="PIRSR" id="PIRSR618044-2"/>
    </source>
</evidence>
<dbReference type="EMBL" id="CP047901">
    <property type="protein sequence ID" value="QHO63340.1"/>
    <property type="molecule type" value="Genomic_DNA"/>
</dbReference>
<dbReference type="AlphaFoldDB" id="A0A857NAD0"/>
<name>A0A857NAD0_9BACT</name>
<dbReference type="Gene3D" id="3.40.710.10">
    <property type="entry name" value="DD-peptidase/beta-lactamase superfamily"/>
    <property type="match status" value="1"/>
</dbReference>
<evidence type="ECO:0000256" key="6">
    <source>
        <dbReference type="ARBA" id="ARBA00023316"/>
    </source>
</evidence>
<feature type="active site" evidence="7">
    <location>
        <position position="173"/>
    </location>
</feature>
<evidence type="ECO:0000256" key="9">
    <source>
        <dbReference type="RuleBase" id="RU004016"/>
    </source>
</evidence>
<evidence type="ECO:0000313" key="11">
    <source>
        <dbReference type="EMBL" id="QHO63340.1"/>
    </source>
</evidence>
<evidence type="ECO:0000259" key="10">
    <source>
        <dbReference type="Pfam" id="PF00768"/>
    </source>
</evidence>
<dbReference type="InterPro" id="IPR001967">
    <property type="entry name" value="Peptidase_S11_N"/>
</dbReference>
<evidence type="ECO:0000256" key="1">
    <source>
        <dbReference type="ARBA" id="ARBA00007164"/>
    </source>
</evidence>
<dbReference type="GO" id="GO:0009002">
    <property type="term" value="F:serine-type D-Ala-D-Ala carboxypeptidase activity"/>
    <property type="evidence" value="ECO:0007669"/>
    <property type="project" value="UniProtKB-EC"/>
</dbReference>
<dbReference type="PANTHER" id="PTHR21581:SF6">
    <property type="entry name" value="TRAFFICKING PROTEIN PARTICLE COMPLEX SUBUNIT 12"/>
    <property type="match status" value="1"/>
</dbReference>
<reference evidence="12" key="1">
    <citation type="journal article" date="2020" name="Microorganisms">
        <title>Complete Genome of a Member of a New Bacterial Lineage in the Microgenomates Group Reveals an Unusual Nucleotide Composition Disparity Between Two Strands of DNA and Limited Metabolic Potential.</title>
        <authorList>
            <person name="Kadnikov V.V."/>
            <person name="Mardanov A.V."/>
            <person name="Beletsky A.V."/>
            <person name="Karnachuk O.V."/>
            <person name="Ravin N.V."/>
        </authorList>
    </citation>
    <scope>NUCLEOTIDE SEQUENCE [LARGE SCALE GENOMIC DNA]</scope>
</reference>
<evidence type="ECO:0000313" key="12">
    <source>
        <dbReference type="Proteomes" id="UP000463983"/>
    </source>
</evidence>
<dbReference type="PANTHER" id="PTHR21581">
    <property type="entry name" value="D-ALANYL-D-ALANINE CARBOXYPEPTIDASE"/>
    <property type="match status" value="1"/>
</dbReference>